<organism evidence="3 4">
    <name type="scientific">Chaetoceros tenuissimus</name>
    <dbReference type="NCBI Taxonomy" id="426638"/>
    <lineage>
        <taxon>Eukaryota</taxon>
        <taxon>Sar</taxon>
        <taxon>Stramenopiles</taxon>
        <taxon>Ochrophyta</taxon>
        <taxon>Bacillariophyta</taxon>
        <taxon>Coscinodiscophyceae</taxon>
        <taxon>Chaetocerotophycidae</taxon>
        <taxon>Chaetocerotales</taxon>
        <taxon>Chaetocerotaceae</taxon>
        <taxon>Chaetoceros</taxon>
    </lineage>
</organism>
<feature type="region of interest" description="Disordered" evidence="1">
    <location>
        <begin position="162"/>
        <end position="181"/>
    </location>
</feature>
<proteinExistence type="predicted"/>
<evidence type="ECO:0000313" key="4">
    <source>
        <dbReference type="Proteomes" id="UP001054902"/>
    </source>
</evidence>
<reference evidence="3 4" key="1">
    <citation type="journal article" date="2021" name="Sci. Rep.">
        <title>The genome of the diatom Chaetoceros tenuissimus carries an ancient integrated fragment of an extant virus.</title>
        <authorList>
            <person name="Hongo Y."/>
            <person name="Kimura K."/>
            <person name="Takaki Y."/>
            <person name="Yoshida Y."/>
            <person name="Baba S."/>
            <person name="Kobayashi G."/>
            <person name="Nagasaki K."/>
            <person name="Hano T."/>
            <person name="Tomaru Y."/>
        </authorList>
    </citation>
    <scope>NUCLEOTIDE SEQUENCE [LARGE SCALE GENOMIC DNA]</scope>
    <source>
        <strain evidence="3 4">NIES-3715</strain>
    </source>
</reference>
<evidence type="ECO:0000256" key="2">
    <source>
        <dbReference type="SAM" id="SignalP"/>
    </source>
</evidence>
<gene>
    <name evidence="3" type="ORF">CTEN210_03458</name>
</gene>
<feature type="chain" id="PRO_5041938723" evidence="2">
    <location>
        <begin position="17"/>
        <end position="181"/>
    </location>
</feature>
<dbReference type="Proteomes" id="UP001054902">
    <property type="component" value="Unassembled WGS sequence"/>
</dbReference>
<evidence type="ECO:0000256" key="1">
    <source>
        <dbReference type="SAM" id="MobiDB-lite"/>
    </source>
</evidence>
<comment type="caution">
    <text evidence="3">The sequence shown here is derived from an EMBL/GenBank/DDBJ whole genome shotgun (WGS) entry which is preliminary data.</text>
</comment>
<evidence type="ECO:0000313" key="3">
    <source>
        <dbReference type="EMBL" id="GFH46983.1"/>
    </source>
</evidence>
<accession>A0AAD3H1T7</accession>
<name>A0AAD3H1T7_9STRA</name>
<feature type="compositionally biased region" description="Basic and acidic residues" evidence="1">
    <location>
        <begin position="145"/>
        <end position="156"/>
    </location>
</feature>
<dbReference type="EMBL" id="BLLK01000022">
    <property type="protein sequence ID" value="GFH46983.1"/>
    <property type="molecule type" value="Genomic_DNA"/>
</dbReference>
<keyword evidence="4" id="KW-1185">Reference proteome</keyword>
<feature type="signal peptide" evidence="2">
    <location>
        <begin position="1"/>
        <end position="16"/>
    </location>
</feature>
<dbReference type="AlphaFoldDB" id="A0AAD3H1T7"/>
<feature type="region of interest" description="Disordered" evidence="1">
    <location>
        <begin position="85"/>
        <end position="157"/>
    </location>
</feature>
<keyword evidence="2" id="KW-0732">Signal</keyword>
<protein>
    <submittedName>
        <fullName evidence="3">Uncharacterized protein</fullName>
    </submittedName>
</protein>
<sequence>MKVVSALFVSLPLAAAFAPAQIPKTSSTQLEMRKEIGTFAVAASLLLSPIPATAHEYNNNLINSSSMQVSEAIKVLDMGLPSYGDISSPKASTESIKGIEPPKKEESSTGSSVVPTKKGGSSLYPAKEKKAAKPSKKPVAVDAAPTKEEKEKKEDGVFYVDMSMPTYDNSSGGKKKSTFAL</sequence>